<feature type="transmembrane region" description="Helical" evidence="1">
    <location>
        <begin position="158"/>
        <end position="182"/>
    </location>
</feature>
<proteinExistence type="predicted"/>
<name>A7VR15_9FIRM</name>
<accession>A7VR15</accession>
<evidence type="ECO:0000313" key="2">
    <source>
        <dbReference type="EMBL" id="EDO62137.1"/>
    </source>
</evidence>
<feature type="transmembrane region" description="Helical" evidence="1">
    <location>
        <begin position="38"/>
        <end position="58"/>
    </location>
</feature>
<reference evidence="2 4" key="1">
    <citation type="submission" date="2007-08" db="EMBL/GenBank/DDBJ databases">
        <title>Draft genome sequence of Clostridium leptum (DSM 753).</title>
        <authorList>
            <person name="Sudarsanam P."/>
            <person name="Ley R."/>
            <person name="Guruge J."/>
            <person name="Turnbaugh P.J."/>
            <person name="Mahowald M."/>
            <person name="Liep D."/>
            <person name="Gordon J."/>
        </authorList>
    </citation>
    <scope>NUCLEOTIDE SEQUENCE [LARGE SCALE GENOMIC DNA]</scope>
    <source>
        <strain evidence="2 4">DSM 753</strain>
    </source>
</reference>
<keyword evidence="1" id="KW-0472">Membrane</keyword>
<comment type="caution">
    <text evidence="2">The sequence shown here is derived from an EMBL/GenBank/DDBJ whole genome shotgun (WGS) entry which is preliminary data.</text>
</comment>
<evidence type="ECO:0000313" key="4">
    <source>
        <dbReference type="Proteomes" id="UP000003490"/>
    </source>
</evidence>
<sequence length="228" mass="24830">MLLLLGAAITASFFDSLNPSAIAEQILLQTMVRNKRHILFFIAGIGFANLAMGLAIYYGAANWASQAYSAITAAYPLYVYGAETAAGLLFLGLGIRLIVKTSRSQSSGGKEERAAPKPPAQLAPLPLFLMGAAFCFVELTSALPYFGFLALLAGYQLIFPLVFAFILLYNFIYILPLLLLYWGYRRLQGTKAIQRLESLLSKVSLYIVPCAISLFSAVLVFHGINALL</sequence>
<keyword evidence="1" id="KW-0812">Transmembrane</keyword>
<protein>
    <submittedName>
        <fullName evidence="2">Uncharacterized protein</fullName>
    </submittedName>
</protein>
<keyword evidence="1" id="KW-1133">Transmembrane helix</keyword>
<dbReference type="EMBL" id="ABCB02000016">
    <property type="protein sequence ID" value="EDO62137.1"/>
    <property type="molecule type" value="Genomic_DNA"/>
</dbReference>
<keyword evidence="5" id="KW-1185">Reference proteome</keyword>
<dbReference type="AlphaFoldDB" id="A7VR15"/>
<dbReference type="Proteomes" id="UP000220611">
    <property type="component" value="Unassembled WGS sequence"/>
</dbReference>
<evidence type="ECO:0000313" key="5">
    <source>
        <dbReference type="Proteomes" id="UP000220611"/>
    </source>
</evidence>
<evidence type="ECO:0000256" key="1">
    <source>
        <dbReference type="SAM" id="Phobius"/>
    </source>
</evidence>
<dbReference type="eggNOG" id="ENOG5032VK2">
    <property type="taxonomic scope" value="Bacteria"/>
</dbReference>
<dbReference type="EMBL" id="NOXF01000003">
    <property type="protein sequence ID" value="PEQ25036.1"/>
    <property type="molecule type" value="Genomic_DNA"/>
</dbReference>
<feature type="transmembrane region" description="Helical" evidence="1">
    <location>
        <begin position="78"/>
        <end position="99"/>
    </location>
</feature>
<dbReference type="Pfam" id="PF11139">
    <property type="entry name" value="SfLAP"/>
    <property type="match status" value="1"/>
</dbReference>
<reference evidence="3 5" key="3">
    <citation type="submission" date="2017-07" db="EMBL/GenBank/DDBJ databases">
        <title>Prevalence of linear plasmids in Cutibacterium (Propionibacterium) acnes isolates obtained from prostatic tissue.</title>
        <authorList>
            <person name="Davidsson S."/>
            <person name="Carlsson J."/>
            <person name="Molling P."/>
            <person name="Andren O."/>
            <person name="Andersson S.-O."/>
            <person name="Brzuszkiewicz E."/>
            <person name="Poehlein A."/>
            <person name="Al-Zeer M."/>
            <person name="Brinkmann V."/>
            <person name="Scavenius C."/>
            <person name="Nazipi S."/>
            <person name="Soderquist B."/>
            <person name="Bruggemann H."/>
        </authorList>
    </citation>
    <scope>NUCLEOTIDE SEQUENCE [LARGE SCALE GENOMIC DNA]</scope>
    <source>
        <strain evidence="3 5">DSM 753</strain>
    </source>
</reference>
<dbReference type="Proteomes" id="UP000003490">
    <property type="component" value="Unassembled WGS sequence"/>
</dbReference>
<reference evidence="2 4" key="2">
    <citation type="submission" date="2007-08" db="EMBL/GenBank/DDBJ databases">
        <authorList>
            <person name="Fulton L."/>
            <person name="Clifton S."/>
            <person name="Fulton B."/>
            <person name="Xu J."/>
            <person name="Minx P."/>
            <person name="Pepin K.H."/>
            <person name="Johnson M."/>
            <person name="Thiruvilangam P."/>
            <person name="Bhonagiri V."/>
            <person name="Nash W.E."/>
            <person name="Wang C."/>
            <person name="Mardis E.R."/>
            <person name="Wilson R.K."/>
        </authorList>
    </citation>
    <scope>NUCLEOTIDE SEQUENCE [LARGE SCALE GENOMIC DNA]</scope>
    <source>
        <strain evidence="2 4">DSM 753</strain>
    </source>
</reference>
<feature type="transmembrane region" description="Helical" evidence="1">
    <location>
        <begin position="203"/>
        <end position="224"/>
    </location>
</feature>
<dbReference type="OrthoDB" id="2193865at2"/>
<gene>
    <name evidence="3" type="ORF">CH238_06230</name>
    <name evidence="2" type="ORF">CLOLEP_00998</name>
</gene>
<evidence type="ECO:0000313" key="3">
    <source>
        <dbReference type="EMBL" id="PEQ25036.1"/>
    </source>
</evidence>
<feature type="transmembrane region" description="Helical" evidence="1">
    <location>
        <begin position="120"/>
        <end position="146"/>
    </location>
</feature>
<dbReference type="HOGENOM" id="CLU_1188225_0_0_9"/>
<dbReference type="InterPro" id="IPR021315">
    <property type="entry name" value="Gap/Sap"/>
</dbReference>
<organism evidence="2 4">
    <name type="scientific">[Clostridium] leptum DSM 753</name>
    <dbReference type="NCBI Taxonomy" id="428125"/>
    <lineage>
        <taxon>Bacteria</taxon>
        <taxon>Bacillati</taxon>
        <taxon>Bacillota</taxon>
        <taxon>Clostridia</taxon>
        <taxon>Eubacteriales</taxon>
        <taxon>Oscillospiraceae</taxon>
        <taxon>Oscillospiraceae incertae sedis</taxon>
    </lineage>
</organism>